<evidence type="ECO:0000313" key="3">
    <source>
        <dbReference type="Proteomes" id="UP000799640"/>
    </source>
</evidence>
<sequence>MNHYQSAEMIKDLTQALGDYDATRRAERRRDDRSDFPMKENEDLGSTSLGSLAWSTTSLGTIIARVSRGRKPISSART</sequence>
<dbReference type="Proteomes" id="UP000799640">
    <property type="component" value="Unassembled WGS sequence"/>
</dbReference>
<feature type="compositionally biased region" description="Basic and acidic residues" evidence="1">
    <location>
        <begin position="21"/>
        <end position="42"/>
    </location>
</feature>
<dbReference type="EMBL" id="ML996707">
    <property type="protein sequence ID" value="KAF2396481.1"/>
    <property type="molecule type" value="Genomic_DNA"/>
</dbReference>
<name>A0A6G1HKQ8_9PEZI</name>
<evidence type="ECO:0000256" key="1">
    <source>
        <dbReference type="SAM" id="MobiDB-lite"/>
    </source>
</evidence>
<feature type="region of interest" description="Disordered" evidence="1">
    <location>
        <begin position="18"/>
        <end position="51"/>
    </location>
</feature>
<accession>A0A6G1HKQ8</accession>
<evidence type="ECO:0000313" key="2">
    <source>
        <dbReference type="EMBL" id="KAF2396481.1"/>
    </source>
</evidence>
<protein>
    <submittedName>
        <fullName evidence="2">Uncharacterized protein</fullName>
    </submittedName>
</protein>
<dbReference type="AlphaFoldDB" id="A0A6G1HKQ8"/>
<organism evidence="2 3">
    <name type="scientific">Trichodelitschia bisporula</name>
    <dbReference type="NCBI Taxonomy" id="703511"/>
    <lineage>
        <taxon>Eukaryota</taxon>
        <taxon>Fungi</taxon>
        <taxon>Dikarya</taxon>
        <taxon>Ascomycota</taxon>
        <taxon>Pezizomycotina</taxon>
        <taxon>Dothideomycetes</taxon>
        <taxon>Dothideomycetes incertae sedis</taxon>
        <taxon>Phaeotrichales</taxon>
        <taxon>Phaeotrichaceae</taxon>
        <taxon>Trichodelitschia</taxon>
    </lineage>
</organism>
<gene>
    <name evidence="2" type="ORF">EJ06DRAFT_242030</name>
</gene>
<proteinExistence type="predicted"/>
<keyword evidence="3" id="KW-1185">Reference proteome</keyword>
<reference evidence="2" key="1">
    <citation type="journal article" date="2020" name="Stud. Mycol.">
        <title>101 Dothideomycetes genomes: a test case for predicting lifestyles and emergence of pathogens.</title>
        <authorList>
            <person name="Haridas S."/>
            <person name="Albert R."/>
            <person name="Binder M."/>
            <person name="Bloem J."/>
            <person name="Labutti K."/>
            <person name="Salamov A."/>
            <person name="Andreopoulos B."/>
            <person name="Baker S."/>
            <person name="Barry K."/>
            <person name="Bills G."/>
            <person name="Bluhm B."/>
            <person name="Cannon C."/>
            <person name="Castanera R."/>
            <person name="Culley D."/>
            <person name="Daum C."/>
            <person name="Ezra D."/>
            <person name="Gonzalez J."/>
            <person name="Henrissat B."/>
            <person name="Kuo A."/>
            <person name="Liang C."/>
            <person name="Lipzen A."/>
            <person name="Lutzoni F."/>
            <person name="Magnuson J."/>
            <person name="Mondo S."/>
            <person name="Nolan M."/>
            <person name="Ohm R."/>
            <person name="Pangilinan J."/>
            <person name="Park H.-J."/>
            <person name="Ramirez L."/>
            <person name="Alfaro M."/>
            <person name="Sun H."/>
            <person name="Tritt A."/>
            <person name="Yoshinaga Y."/>
            <person name="Zwiers L.-H."/>
            <person name="Turgeon B."/>
            <person name="Goodwin S."/>
            <person name="Spatafora J."/>
            <person name="Crous P."/>
            <person name="Grigoriev I."/>
        </authorList>
    </citation>
    <scope>NUCLEOTIDE SEQUENCE</scope>
    <source>
        <strain evidence="2">CBS 262.69</strain>
    </source>
</reference>